<dbReference type="EMBL" id="LR797234">
    <property type="protein sequence ID" value="CAB4195972.1"/>
    <property type="molecule type" value="Genomic_DNA"/>
</dbReference>
<sequence>MASRYWVGGSDTWDATAGTKWATTSGGAGGASAPGTSDAVFLDAASGAVTVTLGADVSISSVDQTGFTGTLNWAGYEISLASPGATPWTGATTCTNAGTPRIRITYTGSSNLNVRMGATTEANAVSCVFVGNSGNNTADGNYKNLDFGNCSGANPNNARTVYGNLTLSPLATGSGVNGTTLGATSGTQVITSNGATFDFPITVAAVGATVQLADALTLGSTRTFTLTNGSLNLNGFNLTAGAFSSSNANVRSITSGAGQFYLTAASSSVNDVVVSLNTITNLTLVDRPTFNLSGNGSGTAIRQAGLGAFAEAVAPDINVTAGTDTAQIPSNSGGVARSINFTGFSGTWAVATRTIYGNLTASATMTPAAGSNATSFTATSGTQTITSNGVTLDFPITVAAVGGTVQLADALTLGSTRTFTLTNGSLNLNGFNLTTGLFSSSNANVRSITSGAGQFYITGTSGTVWATSTITNLTMVDRPTINVTGASGSPGMNLGSLGESVVPTVNISTGAGTFGWDGRAYTMDFTGFSGTYTNPGSRTIYGNLTLSTTMTAGAGTTGTTFAATSGTQVITSNGVALDFPITVAAVGGTVRLADALTSGSTRTFTLTNGSLNLNGFNLTTGLFSSSNANVRSITSGGGAFYCTGGTSATLWTTATATNLTLVDRPVIYGTGTPTTSTRTIATAAHAAAVAPSVSVTAGSDSLNISGSYLNVSTSGHTGGATLAPSTLYGNLTLGSGSNTFSSASAMTLAATSGTQVITSNGVSLNFPVTVNCPGATVQLADAFNMAQVSYSMTLTDGSFNANNFNVTAGLMRAGAAFDTLTLGSGTWSITGSGPSAFSINAAVTVVCGTSTVLMTSATAKTFVGAGKTYYNLSNGGAGALTITGANTFNDLQNTVTPATFTLPASTTTTVSALSLQGTSGNLVTLDSSTPATRATLSKASGTVDVSYLSIKDSAATGGATFLAVPDNGNIDAGNNTGWKFSFIDVDVSGVEALGLIAQALVWALVDDGNTVTWVEIPT</sequence>
<evidence type="ECO:0000313" key="1">
    <source>
        <dbReference type="EMBL" id="CAB4156339.1"/>
    </source>
</evidence>
<dbReference type="EMBL" id="LR797506">
    <property type="protein sequence ID" value="CAB4221707.1"/>
    <property type="molecule type" value="Genomic_DNA"/>
</dbReference>
<dbReference type="EMBL" id="LR798362">
    <property type="protein sequence ID" value="CAB5226586.1"/>
    <property type="molecule type" value="Genomic_DNA"/>
</dbReference>
<evidence type="ECO:0000313" key="6">
    <source>
        <dbReference type="EMBL" id="CAB4205184.1"/>
    </source>
</evidence>
<dbReference type="EMBL" id="LR796643">
    <property type="protein sequence ID" value="CAB4156339.1"/>
    <property type="molecule type" value="Genomic_DNA"/>
</dbReference>
<evidence type="ECO:0000313" key="7">
    <source>
        <dbReference type="EMBL" id="CAB4221707.1"/>
    </source>
</evidence>
<evidence type="ECO:0000313" key="5">
    <source>
        <dbReference type="EMBL" id="CAB4195972.1"/>
    </source>
</evidence>
<gene>
    <name evidence="4" type="ORF">UFOVP1058_32</name>
    <name evidence="5" type="ORF">UFOVP1289_56</name>
    <name evidence="6" type="ORF">UFOVP1410_30</name>
    <name evidence="8" type="ORF">UFOVP1514_2</name>
    <name evidence="7" type="ORF">UFOVP1642_14</name>
    <name evidence="1" type="ORF">UFOVP656_48</name>
    <name evidence="2" type="ORF">UFOVP857_1</name>
    <name evidence="3" type="ORF">UFOVP879_45</name>
</gene>
<reference evidence="3" key="1">
    <citation type="submission" date="2020-05" db="EMBL/GenBank/DDBJ databases">
        <authorList>
            <person name="Chiriac C."/>
            <person name="Salcher M."/>
            <person name="Ghai R."/>
            <person name="Kavagutti S V."/>
        </authorList>
    </citation>
    <scope>NUCLEOTIDE SEQUENCE</scope>
</reference>
<dbReference type="EMBL" id="LR797356">
    <property type="protein sequence ID" value="CAB4205184.1"/>
    <property type="molecule type" value="Genomic_DNA"/>
</dbReference>
<dbReference type="EMBL" id="LR797024">
    <property type="protein sequence ID" value="CAB4181377.1"/>
    <property type="molecule type" value="Genomic_DNA"/>
</dbReference>
<accession>A0A6J5PBH1</accession>
<name>A0A6J5PBH1_9CAUD</name>
<evidence type="ECO:0000313" key="4">
    <source>
        <dbReference type="EMBL" id="CAB4181377.1"/>
    </source>
</evidence>
<dbReference type="EMBL" id="LR796804">
    <property type="protein sequence ID" value="CAB4167122.1"/>
    <property type="molecule type" value="Genomic_DNA"/>
</dbReference>
<organism evidence="3">
    <name type="scientific">uncultured Caudovirales phage</name>
    <dbReference type="NCBI Taxonomy" id="2100421"/>
    <lineage>
        <taxon>Viruses</taxon>
        <taxon>Duplodnaviria</taxon>
        <taxon>Heunggongvirae</taxon>
        <taxon>Uroviricota</taxon>
        <taxon>Caudoviricetes</taxon>
        <taxon>Peduoviridae</taxon>
        <taxon>Maltschvirus</taxon>
        <taxon>Maltschvirus maltsch</taxon>
    </lineage>
</organism>
<evidence type="ECO:0000313" key="2">
    <source>
        <dbReference type="EMBL" id="CAB4167122.1"/>
    </source>
</evidence>
<evidence type="ECO:0000313" key="3">
    <source>
        <dbReference type="EMBL" id="CAB4168472.1"/>
    </source>
</evidence>
<evidence type="ECO:0000313" key="8">
    <source>
        <dbReference type="EMBL" id="CAB5226586.1"/>
    </source>
</evidence>
<dbReference type="EMBL" id="LR796827">
    <property type="protein sequence ID" value="CAB4168472.1"/>
    <property type="molecule type" value="Genomic_DNA"/>
</dbReference>
<protein>
    <submittedName>
        <fullName evidence="3">Uncharacterized protein</fullName>
    </submittedName>
</protein>
<proteinExistence type="predicted"/>